<dbReference type="InterPro" id="IPR036259">
    <property type="entry name" value="MFS_trans_sf"/>
</dbReference>
<feature type="transmembrane region" description="Helical" evidence="7">
    <location>
        <begin position="76"/>
        <end position="98"/>
    </location>
</feature>
<keyword evidence="4 7" id="KW-1133">Transmembrane helix</keyword>
<proteinExistence type="predicted"/>
<evidence type="ECO:0000256" key="2">
    <source>
        <dbReference type="ARBA" id="ARBA00022448"/>
    </source>
</evidence>
<feature type="transmembrane region" description="Helical" evidence="7">
    <location>
        <begin position="212"/>
        <end position="234"/>
    </location>
</feature>
<feature type="transmembrane region" description="Helical" evidence="7">
    <location>
        <begin position="171"/>
        <end position="192"/>
    </location>
</feature>
<feature type="compositionally biased region" description="Basic and acidic residues" evidence="6">
    <location>
        <begin position="528"/>
        <end position="548"/>
    </location>
</feature>
<dbReference type="Gene3D" id="1.20.1250.20">
    <property type="entry name" value="MFS general substrate transporter like domains"/>
    <property type="match status" value="1"/>
</dbReference>
<protein>
    <recommendedName>
        <fullName evidence="8">Major facilitator superfamily (MFS) profile domain-containing protein</fullName>
    </recommendedName>
</protein>
<comment type="subcellular location">
    <subcellularLocation>
        <location evidence="1">Membrane</location>
        <topology evidence="1">Multi-pass membrane protein</topology>
    </subcellularLocation>
</comment>
<sequence length="607" mass="66703">MFQRLACSLGRRSRNGSSDDFSTFPIRQLFVLVILIADKSDAALVRICEPIAFMSIFPYVYHMVESFHVTDNDRQIALYAGMITSSFTFAEFSAGMFWGRMSDRIGRKPVLIMGLVGTAISMVAFGFAPNLATAMIARALGGMLNGNIGVLQTTVAEIVTKKEHQPRAYSIMPFVWCLGSIIGPAMGGALAQPCENYPALFARSSLWDKFPFLLPNLVCITVLVCGIVVGFLFLEETHPEKKHRRDPGLELGHWLVNRCWGSRVQLPDHSDVDVKEKYFDAPPGYETAESSPCLRPVDDGLSADCDLEGQKSPAPKAFTRQVILAIVAYGILAYHSVSFDQLMPVLLSTPRSDDDIVLPLKFTGGLGMATKTIGFMLAVQGVYSMIAQLWLFPFVVKHFGTLRTFRFVLLVWPPLYLAVPYLVLLPAKLQTLAVYVSLISKITFHVIAFPATAILLANAAPSSKVLGSINGVAASTASLSRAFGPTITGLLHSKGLGSGYSVLAWWACGIVCLIGAIQSFWMEESPEPERFKTRQPEVNESEMKREALSDFGNQDQDSDSGELPEEEQRLLSLRSSVDHDFDISQLNLNAVDDFPKPQADVNHDTNV</sequence>
<feature type="domain" description="Major facilitator superfamily (MFS) profile" evidence="8">
    <location>
        <begin position="27"/>
        <end position="527"/>
    </location>
</feature>
<dbReference type="InterPro" id="IPR011701">
    <property type="entry name" value="MFS"/>
</dbReference>
<feature type="transmembrane region" description="Helical" evidence="7">
    <location>
        <begin position="43"/>
        <end position="64"/>
    </location>
</feature>
<dbReference type="EMBL" id="JAPVEB010000002">
    <property type="protein sequence ID" value="KAJ5274466.1"/>
    <property type="molecule type" value="Genomic_DNA"/>
</dbReference>
<evidence type="ECO:0000256" key="1">
    <source>
        <dbReference type="ARBA" id="ARBA00004141"/>
    </source>
</evidence>
<comment type="caution">
    <text evidence="9">The sequence shown here is derived from an EMBL/GenBank/DDBJ whole genome shotgun (WGS) entry which is preliminary data.</text>
</comment>
<feature type="compositionally biased region" description="Acidic residues" evidence="6">
    <location>
        <begin position="556"/>
        <end position="565"/>
    </location>
</feature>
<reference evidence="9 10" key="1">
    <citation type="journal article" date="2023" name="IMA Fungus">
        <title>Comparative genomic study of the Penicillium genus elucidates a diverse pangenome and 15 lateral gene transfer events.</title>
        <authorList>
            <person name="Petersen C."/>
            <person name="Sorensen T."/>
            <person name="Nielsen M.R."/>
            <person name="Sondergaard T.E."/>
            <person name="Sorensen J.L."/>
            <person name="Fitzpatrick D.A."/>
            <person name="Frisvad J.C."/>
            <person name="Nielsen K.L."/>
        </authorList>
    </citation>
    <scope>NUCLEOTIDE SEQUENCE [LARGE SCALE GENOMIC DNA]</scope>
    <source>
        <strain evidence="9 10">IBT 3361</strain>
    </source>
</reference>
<evidence type="ECO:0000313" key="10">
    <source>
        <dbReference type="Proteomes" id="UP001220256"/>
    </source>
</evidence>
<dbReference type="Pfam" id="PF07690">
    <property type="entry name" value="MFS_1"/>
    <property type="match status" value="2"/>
</dbReference>
<feature type="region of interest" description="Disordered" evidence="6">
    <location>
        <begin position="528"/>
        <end position="569"/>
    </location>
</feature>
<evidence type="ECO:0000313" key="9">
    <source>
        <dbReference type="EMBL" id="KAJ5274466.1"/>
    </source>
</evidence>
<evidence type="ECO:0000256" key="5">
    <source>
        <dbReference type="ARBA" id="ARBA00023136"/>
    </source>
</evidence>
<feature type="transmembrane region" description="Helical" evidence="7">
    <location>
        <begin position="317"/>
        <end position="337"/>
    </location>
</feature>
<feature type="transmembrane region" description="Helical" evidence="7">
    <location>
        <begin position="373"/>
        <end position="395"/>
    </location>
</feature>
<keyword evidence="10" id="KW-1185">Reference proteome</keyword>
<evidence type="ECO:0000256" key="7">
    <source>
        <dbReference type="SAM" id="Phobius"/>
    </source>
</evidence>
<evidence type="ECO:0000256" key="4">
    <source>
        <dbReference type="ARBA" id="ARBA00022989"/>
    </source>
</evidence>
<keyword evidence="5 7" id="KW-0472">Membrane</keyword>
<evidence type="ECO:0000256" key="3">
    <source>
        <dbReference type="ARBA" id="ARBA00022692"/>
    </source>
</evidence>
<accession>A0ABQ8WP08</accession>
<dbReference type="PROSITE" id="PS50850">
    <property type="entry name" value="MFS"/>
    <property type="match status" value="1"/>
</dbReference>
<evidence type="ECO:0000259" key="8">
    <source>
        <dbReference type="PROSITE" id="PS50850"/>
    </source>
</evidence>
<dbReference type="Proteomes" id="UP001220256">
    <property type="component" value="Unassembled WGS sequence"/>
</dbReference>
<name>A0ABQ8WP08_PENCH</name>
<keyword evidence="3 7" id="KW-0812">Transmembrane</keyword>
<dbReference type="CDD" id="cd17330">
    <property type="entry name" value="MFS_SLC46_TetA_like"/>
    <property type="match status" value="1"/>
</dbReference>
<dbReference type="SUPFAM" id="SSF103473">
    <property type="entry name" value="MFS general substrate transporter"/>
    <property type="match status" value="1"/>
</dbReference>
<gene>
    <name evidence="9" type="ORF">N7505_003011</name>
</gene>
<dbReference type="PANTHER" id="PTHR23504">
    <property type="entry name" value="MAJOR FACILITATOR SUPERFAMILY DOMAIN-CONTAINING PROTEIN 10"/>
    <property type="match status" value="1"/>
</dbReference>
<organism evidence="9 10">
    <name type="scientific">Penicillium chrysogenum</name>
    <name type="common">Penicillium notatum</name>
    <dbReference type="NCBI Taxonomy" id="5076"/>
    <lineage>
        <taxon>Eukaryota</taxon>
        <taxon>Fungi</taxon>
        <taxon>Dikarya</taxon>
        <taxon>Ascomycota</taxon>
        <taxon>Pezizomycotina</taxon>
        <taxon>Eurotiomycetes</taxon>
        <taxon>Eurotiomycetidae</taxon>
        <taxon>Eurotiales</taxon>
        <taxon>Aspergillaceae</taxon>
        <taxon>Penicillium</taxon>
        <taxon>Penicillium chrysogenum species complex</taxon>
    </lineage>
</organism>
<keyword evidence="2" id="KW-0813">Transport</keyword>
<dbReference type="InterPro" id="IPR020846">
    <property type="entry name" value="MFS_dom"/>
</dbReference>
<feature type="transmembrane region" description="Helical" evidence="7">
    <location>
        <begin position="503"/>
        <end position="522"/>
    </location>
</feature>
<feature type="transmembrane region" description="Helical" evidence="7">
    <location>
        <begin position="433"/>
        <end position="458"/>
    </location>
</feature>
<evidence type="ECO:0000256" key="6">
    <source>
        <dbReference type="SAM" id="MobiDB-lite"/>
    </source>
</evidence>
<feature type="transmembrane region" description="Helical" evidence="7">
    <location>
        <begin position="110"/>
        <end position="128"/>
    </location>
</feature>
<feature type="transmembrane region" description="Helical" evidence="7">
    <location>
        <begin position="407"/>
        <end position="427"/>
    </location>
</feature>
<dbReference type="PANTHER" id="PTHR23504:SF15">
    <property type="entry name" value="MAJOR FACILITATOR SUPERFAMILY (MFS) PROFILE DOMAIN-CONTAINING PROTEIN"/>
    <property type="match status" value="1"/>
</dbReference>